<comment type="caution">
    <text evidence="1">The sequence shown here is derived from an EMBL/GenBank/DDBJ whole genome shotgun (WGS) entry which is preliminary data.</text>
</comment>
<proteinExistence type="predicted"/>
<evidence type="ECO:0000313" key="1">
    <source>
        <dbReference type="EMBL" id="MDT0472803.1"/>
    </source>
</evidence>
<keyword evidence="2" id="KW-1185">Reference proteome</keyword>
<name>A0ABU2UHR1_9ACTN</name>
<evidence type="ECO:0008006" key="3">
    <source>
        <dbReference type="Google" id="ProtNLM"/>
    </source>
</evidence>
<evidence type="ECO:0000313" key="2">
    <source>
        <dbReference type="Proteomes" id="UP001180489"/>
    </source>
</evidence>
<dbReference type="EMBL" id="JAVRFF010000011">
    <property type="protein sequence ID" value="MDT0472803.1"/>
    <property type="molecule type" value="Genomic_DNA"/>
</dbReference>
<organism evidence="1 2">
    <name type="scientific">Streptomyces hintoniae</name>
    <dbReference type="NCBI Taxonomy" id="3075521"/>
    <lineage>
        <taxon>Bacteria</taxon>
        <taxon>Bacillati</taxon>
        <taxon>Actinomycetota</taxon>
        <taxon>Actinomycetes</taxon>
        <taxon>Kitasatosporales</taxon>
        <taxon>Streptomycetaceae</taxon>
        <taxon>Streptomyces</taxon>
    </lineage>
</organism>
<sequence>MKSNKLVALGAPELPEGEFYRVCTRSGWPMVQVRRKRRFGSRLVGEATVFAGKWQTATQAIVQAARQARIAGVYQDRDRAIIELSGDYR</sequence>
<accession>A0ABU2UHR1</accession>
<reference evidence="1" key="1">
    <citation type="submission" date="2024-05" db="EMBL/GenBank/DDBJ databases">
        <title>30 novel species of actinomycetes from the DSMZ collection.</title>
        <authorList>
            <person name="Nouioui I."/>
        </authorList>
    </citation>
    <scope>NUCLEOTIDE SEQUENCE</scope>
    <source>
        <strain evidence="1">DSM 41014</strain>
    </source>
</reference>
<dbReference type="Proteomes" id="UP001180489">
    <property type="component" value="Unassembled WGS sequence"/>
</dbReference>
<gene>
    <name evidence="1" type="ORF">RM863_11775</name>
</gene>
<protein>
    <recommendedName>
        <fullName evidence="3">DUF2188 domain-containing protein</fullName>
    </recommendedName>
</protein>
<dbReference type="RefSeq" id="WP_311634952.1">
    <property type="nucleotide sequence ID" value="NZ_JAVRFF010000011.1"/>
</dbReference>